<dbReference type="AlphaFoldDB" id="A0A1I7LTX5"/>
<dbReference type="Gene3D" id="3.20.20.450">
    <property type="entry name" value="EAL domain"/>
    <property type="match status" value="1"/>
</dbReference>
<dbReference type="SMART" id="SM00065">
    <property type="entry name" value="GAF"/>
    <property type="match status" value="1"/>
</dbReference>
<keyword evidence="1" id="KW-0808">Transferase</keyword>
<feature type="domain" description="GGDEF" evidence="7">
    <location>
        <begin position="471"/>
        <end position="604"/>
    </location>
</feature>
<dbReference type="InterPro" id="IPR029787">
    <property type="entry name" value="Nucleotide_cyclase"/>
</dbReference>
<dbReference type="Pfam" id="PF00072">
    <property type="entry name" value="Response_reg"/>
    <property type="match status" value="1"/>
</dbReference>
<dbReference type="PANTHER" id="PTHR44757">
    <property type="entry name" value="DIGUANYLATE CYCLASE DGCP"/>
    <property type="match status" value="1"/>
</dbReference>
<dbReference type="InterPro" id="IPR035919">
    <property type="entry name" value="EAL_sf"/>
</dbReference>
<evidence type="ECO:0000256" key="2">
    <source>
        <dbReference type="ARBA" id="ARBA00022777"/>
    </source>
</evidence>
<dbReference type="Pfam" id="PF00990">
    <property type="entry name" value="GGDEF"/>
    <property type="match status" value="1"/>
</dbReference>
<evidence type="ECO:0000256" key="1">
    <source>
        <dbReference type="ARBA" id="ARBA00022679"/>
    </source>
</evidence>
<dbReference type="InterPro" id="IPR003018">
    <property type="entry name" value="GAF"/>
</dbReference>
<dbReference type="InterPro" id="IPR043128">
    <property type="entry name" value="Rev_trsase/Diguanyl_cyclase"/>
</dbReference>
<evidence type="ECO:0000259" key="5">
    <source>
        <dbReference type="PROSITE" id="PS50110"/>
    </source>
</evidence>
<gene>
    <name evidence="8" type="ORF">SAMN05216552_103785</name>
</gene>
<dbReference type="SUPFAM" id="SSF55073">
    <property type="entry name" value="Nucleotide cyclase"/>
    <property type="match status" value="1"/>
</dbReference>
<feature type="modified residue" description="4-aspartylphosphate" evidence="3">
    <location>
        <position position="929"/>
    </location>
</feature>
<dbReference type="InterPro" id="IPR001789">
    <property type="entry name" value="Sig_transdc_resp-reg_receiver"/>
</dbReference>
<dbReference type="CDD" id="cd17569">
    <property type="entry name" value="REC_HupR-like"/>
    <property type="match status" value="1"/>
</dbReference>
<dbReference type="InterPro" id="IPR011006">
    <property type="entry name" value="CheY-like_superfamily"/>
</dbReference>
<sequence>MAAADPKPRLARLSLRGRLNAAIAVVAIPMLVVALLCVGLHWYVTAAWNKLLAQDQHTVELALRSRAALGAVNEAAAPPALLTEIRRNMRDIAVISGDASVRRAAQDASLQILARENGQTGAAAPPLAPLLGTLSAAAEDAASRQYARIATLEKIALAVLSLAPLLAAAAGVALARRISRSVDGTLRDCIAFAGDIAAGNFRHGGAHARPGAWARQMEAPADAPSEFDSLVRNMNRIAEETRTAAEREIEQIARLERVDRSWNLLSACSQSLVKAGDETALLEAICGHLADLGGYRMAWVGYARDDEEQTVEAVAHAGTDRDYLSGLRLSWGADVKTQGGFGTAIHQRRTLVCKQLADDLVFSAWRSIAFPHGVQGCIALPLLEDGRAFGVLGIYTADPRVFTEEELKLLQNLSEDLAFGIVSRRQVAQRQHAEEQLAHHVNYDSLTGLANLHTLQGHLAQQLDQATRARKKVAALHVDLDRFRDVNDTLGRAAGDGMLVQVAQRLVQAAGPDAHVARIGGDEFMVVLGSVSGTGQAAEAATRVAAALSEPLSDATPTLKPLASIGISLYPDDSPDAAALLRNADFAMQDAKRQGGNAYRFYAADQNARLAARFVMESELGGALERGEMVMHYQPQCSLLNGVITGAEALMRWNHPKRGTVAPMEFIRVAEETGLVLPLGAWAIDNVCAQLRAWRDAGLTVPTVSVNLSARQFQQEGLVETVRRALDDNGIPGKALELEITESAVMRNVDEAIATLAKLKELGVRIALDDFGTGYSSLNYLKRFPIDHLKIDQSFVRDVATSPDDAVICNAIIGLAHNLHVAVIAEGVETAEQMTFLRRRQCDAMQGFLFSRAVSAEAFAQLLSSQKTLPLPDEGKTQHTVLLLDDEPNIVRALNRALRPDGYKILAATSAADAFKLLALNTVHVVVSDQRMPEMTGTEFLSRVKLMYPDTTRIILSGYADLESVIEAINHGAVYRFFTKPWDDEQLRACVADAVRNATTRPE</sequence>
<keyword evidence="4" id="KW-0812">Transmembrane</keyword>
<evidence type="ECO:0000256" key="3">
    <source>
        <dbReference type="PROSITE-ProRule" id="PRU00169"/>
    </source>
</evidence>
<dbReference type="Gene3D" id="3.40.50.2300">
    <property type="match status" value="1"/>
</dbReference>
<dbReference type="PANTHER" id="PTHR44757:SF2">
    <property type="entry name" value="BIOFILM ARCHITECTURE MAINTENANCE PROTEIN MBAA"/>
    <property type="match status" value="1"/>
</dbReference>
<dbReference type="Proteomes" id="UP000199391">
    <property type="component" value="Unassembled WGS sequence"/>
</dbReference>
<dbReference type="STRING" id="1035707.SAMN05216552_103785"/>
<evidence type="ECO:0000259" key="6">
    <source>
        <dbReference type="PROSITE" id="PS50883"/>
    </source>
</evidence>
<evidence type="ECO:0000259" key="7">
    <source>
        <dbReference type="PROSITE" id="PS50887"/>
    </source>
</evidence>
<dbReference type="NCBIfam" id="TIGR00254">
    <property type="entry name" value="GGDEF"/>
    <property type="match status" value="1"/>
</dbReference>
<accession>A0A1I7LTX5</accession>
<dbReference type="InterPro" id="IPR001633">
    <property type="entry name" value="EAL_dom"/>
</dbReference>
<dbReference type="EMBL" id="FPBO01000037">
    <property type="protein sequence ID" value="SFV13135.1"/>
    <property type="molecule type" value="Genomic_DNA"/>
</dbReference>
<feature type="transmembrane region" description="Helical" evidence="4">
    <location>
        <begin position="21"/>
        <end position="44"/>
    </location>
</feature>
<feature type="domain" description="EAL" evidence="6">
    <location>
        <begin position="613"/>
        <end position="867"/>
    </location>
</feature>
<keyword evidence="4" id="KW-1133">Transmembrane helix</keyword>
<dbReference type="InterPro" id="IPR029016">
    <property type="entry name" value="GAF-like_dom_sf"/>
</dbReference>
<evidence type="ECO:0000313" key="9">
    <source>
        <dbReference type="Proteomes" id="UP000199391"/>
    </source>
</evidence>
<dbReference type="FunFam" id="3.20.20.450:FF:000001">
    <property type="entry name" value="Cyclic di-GMP phosphodiesterase yahA"/>
    <property type="match status" value="1"/>
</dbReference>
<dbReference type="SUPFAM" id="SSF55781">
    <property type="entry name" value="GAF domain-like"/>
    <property type="match status" value="1"/>
</dbReference>
<dbReference type="SMART" id="SM00448">
    <property type="entry name" value="REC"/>
    <property type="match status" value="1"/>
</dbReference>
<dbReference type="SMART" id="SM00267">
    <property type="entry name" value="GGDEF"/>
    <property type="match status" value="1"/>
</dbReference>
<dbReference type="SUPFAM" id="SSF52172">
    <property type="entry name" value="CheY-like"/>
    <property type="match status" value="1"/>
</dbReference>
<dbReference type="Pfam" id="PF13185">
    <property type="entry name" value="GAF_2"/>
    <property type="match status" value="1"/>
</dbReference>
<protein>
    <submittedName>
        <fullName evidence="8">Diguanylate cyclase (GGDEF) domain-containing protein</fullName>
    </submittedName>
</protein>
<keyword evidence="9" id="KW-1185">Reference proteome</keyword>
<dbReference type="Pfam" id="PF00563">
    <property type="entry name" value="EAL"/>
    <property type="match status" value="1"/>
</dbReference>
<dbReference type="PROSITE" id="PS50887">
    <property type="entry name" value="GGDEF"/>
    <property type="match status" value="1"/>
</dbReference>
<evidence type="ECO:0000256" key="4">
    <source>
        <dbReference type="SAM" id="Phobius"/>
    </source>
</evidence>
<dbReference type="Gene3D" id="3.30.450.40">
    <property type="match status" value="1"/>
</dbReference>
<dbReference type="GO" id="GO:0016301">
    <property type="term" value="F:kinase activity"/>
    <property type="evidence" value="ECO:0007669"/>
    <property type="project" value="UniProtKB-KW"/>
</dbReference>
<dbReference type="PROSITE" id="PS50883">
    <property type="entry name" value="EAL"/>
    <property type="match status" value="1"/>
</dbReference>
<dbReference type="PROSITE" id="PS50110">
    <property type="entry name" value="RESPONSE_REGULATORY"/>
    <property type="match status" value="1"/>
</dbReference>
<dbReference type="CDD" id="cd01948">
    <property type="entry name" value="EAL"/>
    <property type="match status" value="1"/>
</dbReference>
<reference evidence="9" key="1">
    <citation type="submission" date="2016-10" db="EMBL/GenBank/DDBJ databases">
        <authorList>
            <person name="Varghese N."/>
            <person name="Submissions S."/>
        </authorList>
    </citation>
    <scope>NUCLEOTIDE SEQUENCE [LARGE SCALE GENOMIC DNA]</scope>
    <source>
        <strain evidence="9">CGMCC 1.11014</strain>
    </source>
</reference>
<dbReference type="GO" id="GO:0000160">
    <property type="term" value="P:phosphorelay signal transduction system"/>
    <property type="evidence" value="ECO:0007669"/>
    <property type="project" value="InterPro"/>
</dbReference>
<dbReference type="SUPFAM" id="SSF141868">
    <property type="entry name" value="EAL domain-like"/>
    <property type="match status" value="1"/>
</dbReference>
<dbReference type="CDD" id="cd01949">
    <property type="entry name" value="GGDEF"/>
    <property type="match status" value="1"/>
</dbReference>
<dbReference type="Gene3D" id="3.30.70.270">
    <property type="match status" value="1"/>
</dbReference>
<feature type="domain" description="Response regulatory" evidence="5">
    <location>
        <begin position="880"/>
        <end position="995"/>
    </location>
</feature>
<keyword evidence="2" id="KW-0418">Kinase</keyword>
<proteinExistence type="predicted"/>
<dbReference type="InterPro" id="IPR052155">
    <property type="entry name" value="Biofilm_reg_signaling"/>
</dbReference>
<keyword evidence="3" id="KW-0597">Phosphoprotein</keyword>
<dbReference type="SMART" id="SM00052">
    <property type="entry name" value="EAL"/>
    <property type="match status" value="1"/>
</dbReference>
<keyword evidence="4" id="KW-0472">Membrane</keyword>
<dbReference type="InterPro" id="IPR000160">
    <property type="entry name" value="GGDEF_dom"/>
</dbReference>
<organism evidence="8 9">
    <name type="scientific">Pseudoduganella namucuonensis</name>
    <dbReference type="NCBI Taxonomy" id="1035707"/>
    <lineage>
        <taxon>Bacteria</taxon>
        <taxon>Pseudomonadati</taxon>
        <taxon>Pseudomonadota</taxon>
        <taxon>Betaproteobacteria</taxon>
        <taxon>Burkholderiales</taxon>
        <taxon>Oxalobacteraceae</taxon>
        <taxon>Telluria group</taxon>
        <taxon>Pseudoduganella</taxon>
    </lineage>
</organism>
<evidence type="ECO:0000313" key="8">
    <source>
        <dbReference type="EMBL" id="SFV13135.1"/>
    </source>
</evidence>
<name>A0A1I7LTX5_9BURK</name>